<dbReference type="Gene3D" id="1.10.1200.270">
    <property type="entry name" value="Methyltransferase, alpha-helical capping domain"/>
    <property type="match status" value="1"/>
</dbReference>
<evidence type="ECO:0000256" key="2">
    <source>
        <dbReference type="ARBA" id="ARBA00022723"/>
    </source>
</evidence>
<protein>
    <recommendedName>
        <fullName evidence="7">Jasmonate O-methyltransferase</fullName>
    </recommendedName>
</protein>
<evidence type="ECO:0000256" key="1">
    <source>
        <dbReference type="ARBA" id="ARBA00008908"/>
    </source>
</evidence>
<dbReference type="InterPro" id="IPR029063">
    <property type="entry name" value="SAM-dependent_MTases_sf"/>
</dbReference>
<evidence type="ECO:0000313" key="6">
    <source>
        <dbReference type="Proteomes" id="UP000298652"/>
    </source>
</evidence>
<feature type="region of interest" description="Disordered" evidence="4">
    <location>
        <begin position="1"/>
        <end position="30"/>
    </location>
</feature>
<dbReference type="Pfam" id="PF03492">
    <property type="entry name" value="Methyltransf_7"/>
    <property type="match status" value="1"/>
</dbReference>
<evidence type="ECO:0000256" key="4">
    <source>
        <dbReference type="SAM" id="MobiDB-lite"/>
    </source>
</evidence>
<dbReference type="AlphaFoldDB" id="A0A4U6UX01"/>
<name>A0A4U6UX01_SETVI</name>
<gene>
    <name evidence="5" type="ORF">SEVIR_4G177900v2</name>
</gene>
<dbReference type="Proteomes" id="UP000298652">
    <property type="component" value="Chromosome 4"/>
</dbReference>
<keyword evidence="6" id="KW-1185">Reference proteome</keyword>
<dbReference type="Gene3D" id="3.40.50.150">
    <property type="entry name" value="Vaccinia Virus protein VP39"/>
    <property type="match status" value="1"/>
</dbReference>
<dbReference type="GO" id="GO:0008168">
    <property type="term" value="F:methyltransferase activity"/>
    <property type="evidence" value="ECO:0007669"/>
    <property type="project" value="InterPro"/>
</dbReference>
<dbReference type="InterPro" id="IPR005299">
    <property type="entry name" value="MeTrfase_7"/>
</dbReference>
<dbReference type="Gramene" id="TKW21180">
    <property type="protein sequence ID" value="TKW21180"/>
    <property type="gene ID" value="SEVIR_4G177900v2"/>
</dbReference>
<keyword evidence="2" id="KW-0479">Metal-binding</keyword>
<reference evidence="5" key="1">
    <citation type="submission" date="2019-03" db="EMBL/GenBank/DDBJ databases">
        <title>WGS assembly of Setaria viridis.</title>
        <authorList>
            <person name="Huang P."/>
            <person name="Jenkins J."/>
            <person name="Grimwood J."/>
            <person name="Barry K."/>
            <person name="Healey A."/>
            <person name="Mamidi S."/>
            <person name="Sreedasyam A."/>
            <person name="Shu S."/>
            <person name="Feldman M."/>
            <person name="Wu J."/>
            <person name="Yu Y."/>
            <person name="Chen C."/>
            <person name="Johnson J."/>
            <person name="Rokhsar D."/>
            <person name="Baxter I."/>
            <person name="Schmutz J."/>
            <person name="Brutnell T."/>
            <person name="Kellogg E."/>
        </authorList>
    </citation>
    <scope>NUCLEOTIDE SEQUENCE [LARGE SCALE GENOMIC DNA]</scope>
</reference>
<proteinExistence type="inferred from homology"/>
<evidence type="ECO:0000313" key="5">
    <source>
        <dbReference type="EMBL" id="TKW21180.1"/>
    </source>
</evidence>
<accession>A0A4U6UX01</accession>
<dbReference type="InterPro" id="IPR042086">
    <property type="entry name" value="MeTrfase_capping"/>
</dbReference>
<evidence type="ECO:0008006" key="7">
    <source>
        <dbReference type="Google" id="ProtNLM"/>
    </source>
</evidence>
<comment type="similarity">
    <text evidence="1">Belongs to the methyltransferase superfamily. Type-7 methyltransferase family. SABATH subfamily.</text>
</comment>
<organism evidence="5 6">
    <name type="scientific">Setaria viridis</name>
    <name type="common">Green bristlegrass</name>
    <name type="synonym">Setaria italica subsp. viridis</name>
    <dbReference type="NCBI Taxonomy" id="4556"/>
    <lineage>
        <taxon>Eukaryota</taxon>
        <taxon>Viridiplantae</taxon>
        <taxon>Streptophyta</taxon>
        <taxon>Embryophyta</taxon>
        <taxon>Tracheophyta</taxon>
        <taxon>Spermatophyta</taxon>
        <taxon>Magnoliopsida</taxon>
        <taxon>Liliopsida</taxon>
        <taxon>Poales</taxon>
        <taxon>Poaceae</taxon>
        <taxon>PACMAD clade</taxon>
        <taxon>Panicoideae</taxon>
        <taxon>Panicodae</taxon>
        <taxon>Paniceae</taxon>
        <taxon>Cenchrinae</taxon>
        <taxon>Setaria</taxon>
    </lineage>
</organism>
<dbReference type="PANTHER" id="PTHR31009">
    <property type="entry name" value="S-ADENOSYL-L-METHIONINE:CARBOXYL METHYLTRANSFERASE FAMILY PROTEIN"/>
    <property type="match status" value="1"/>
</dbReference>
<dbReference type="EMBL" id="CM016555">
    <property type="protein sequence ID" value="TKW21180.1"/>
    <property type="molecule type" value="Genomic_DNA"/>
</dbReference>
<evidence type="ECO:0000256" key="3">
    <source>
        <dbReference type="ARBA" id="ARBA00022842"/>
    </source>
</evidence>
<sequence>MAANPKQSPHVTLGQGETSYARNSTFQTTEQQRMKSSIEDAITGLLGTASTVPNSILIADLGCSYGSNALALVSTAVNAVLCNCMQHEQPLPEVCVLLNDLPGNDFNSVAKSIAEFKQSFESCPPIVINSGMVPGSFHARLFSRESLHLICSSTSLHWLSEAPEDLVKRRIPMYDCDDNLRRARSGLVLDAYSRQFRKDFTQFLTVRGKELVPGGRMVISLFGRCSDNPASMATHAWEILASALNDMVSRGVLNKEKFESFYIPMYAPSDKELRMIIQDESSFVINNIEVHKPLSGIGEGVVTPKMIALAIRSAHEAIILDHFNCSAHIMDELVETLVGELSSGGLNRMISEMPLVFLCASLTRKASL</sequence>
<dbReference type="SUPFAM" id="SSF53335">
    <property type="entry name" value="S-adenosyl-L-methionine-dependent methyltransferases"/>
    <property type="match status" value="1"/>
</dbReference>
<keyword evidence="3" id="KW-0460">Magnesium</keyword>
<dbReference type="OMA" id="MTQMLHM"/>
<dbReference type="GO" id="GO:0046872">
    <property type="term" value="F:metal ion binding"/>
    <property type="evidence" value="ECO:0007669"/>
    <property type="project" value="UniProtKB-KW"/>
</dbReference>